<feature type="compositionally biased region" description="Basic and acidic residues" evidence="1">
    <location>
        <begin position="389"/>
        <end position="404"/>
    </location>
</feature>
<protein>
    <submittedName>
        <fullName evidence="2">Uncharacterized protein</fullName>
    </submittedName>
</protein>
<accession>A0A7R9DF42</accession>
<reference evidence="2" key="1">
    <citation type="submission" date="2020-11" db="EMBL/GenBank/DDBJ databases">
        <authorList>
            <person name="Tran Van P."/>
        </authorList>
    </citation>
    <scope>NUCLEOTIDE SEQUENCE</scope>
</reference>
<feature type="compositionally biased region" description="Basic residues" evidence="1">
    <location>
        <begin position="532"/>
        <end position="541"/>
    </location>
</feature>
<dbReference type="AlphaFoldDB" id="A0A7R9DF42"/>
<feature type="compositionally biased region" description="Polar residues" evidence="1">
    <location>
        <begin position="336"/>
        <end position="347"/>
    </location>
</feature>
<evidence type="ECO:0000313" key="2">
    <source>
        <dbReference type="EMBL" id="CAD7412662.1"/>
    </source>
</evidence>
<evidence type="ECO:0000256" key="1">
    <source>
        <dbReference type="SAM" id="MobiDB-lite"/>
    </source>
</evidence>
<feature type="compositionally biased region" description="Polar residues" evidence="1">
    <location>
        <begin position="22"/>
        <end position="40"/>
    </location>
</feature>
<sequence>MSLGEIEAVPDEPDGECDTDEALSSPTITIEQPKQLQMPTSDAVVSDKSVATNADCGTTPELEEYPITRKTRPQLLPPEYPITRKTRPQLIPLEYPITRKTRPQLLPPEYPITRKTRPQLLPLEYPITRKTRPQLLPPEYPITKKTRPQLLPLEYPITSKTRPQLLPPEYPITRKTRPQLLPLEYPITSKTRPQLLPLEYPITRKTYESNIKSTCLPIRFGKMISLGSCVLVVVIITASAAETLPTNNADFRYIGKPVIISELRQKRTTNPTRAIMYSGYFGSPQGYHYNPPYPGNAYDPQGAMTSFAEGNTVSARSYYGNEYQPSNTYPHCGNCGYQQPSNGQSYPNPAPENTGEVLPPGDVISTQQPEEQSKEKPKPTVTDIPDVQVSKRNEQPEIENEAHIPTEQSIKPLNGNNKTIDIPDSNKSKTPRLIPNSPKEDDDDDQDYEEETNNGPLSFPGKNLGPGKNYNSYFPVYFGLPGYGSRSHGEGGPLNPGVATAIANSFSNGRGAVATSHATAYGGPNFDSGYKKGSKGRPHQN</sequence>
<gene>
    <name evidence="2" type="ORF">TCEB3V08_LOCUS11469</name>
</gene>
<feature type="region of interest" description="Disordered" evidence="1">
    <location>
        <begin position="518"/>
        <end position="541"/>
    </location>
</feature>
<feature type="compositionally biased region" description="Polar residues" evidence="1">
    <location>
        <begin position="406"/>
        <end position="419"/>
    </location>
</feature>
<name>A0A7R9DF42_TIMCR</name>
<organism evidence="2">
    <name type="scientific">Timema cristinae</name>
    <name type="common">Walking stick</name>
    <dbReference type="NCBI Taxonomy" id="61476"/>
    <lineage>
        <taxon>Eukaryota</taxon>
        <taxon>Metazoa</taxon>
        <taxon>Ecdysozoa</taxon>
        <taxon>Arthropoda</taxon>
        <taxon>Hexapoda</taxon>
        <taxon>Insecta</taxon>
        <taxon>Pterygota</taxon>
        <taxon>Neoptera</taxon>
        <taxon>Polyneoptera</taxon>
        <taxon>Phasmatodea</taxon>
        <taxon>Timematodea</taxon>
        <taxon>Timematoidea</taxon>
        <taxon>Timematidae</taxon>
        <taxon>Timema</taxon>
    </lineage>
</organism>
<feature type="region of interest" description="Disordered" evidence="1">
    <location>
        <begin position="1"/>
        <end position="41"/>
    </location>
</feature>
<proteinExistence type="predicted"/>
<feature type="region of interest" description="Disordered" evidence="1">
    <location>
        <begin position="334"/>
        <end position="465"/>
    </location>
</feature>
<feature type="compositionally biased region" description="Acidic residues" evidence="1">
    <location>
        <begin position="440"/>
        <end position="452"/>
    </location>
</feature>
<feature type="compositionally biased region" description="Acidic residues" evidence="1">
    <location>
        <begin position="8"/>
        <end position="21"/>
    </location>
</feature>
<dbReference type="EMBL" id="OC323069">
    <property type="protein sequence ID" value="CAD7412662.1"/>
    <property type="molecule type" value="Genomic_DNA"/>
</dbReference>